<dbReference type="Pfam" id="PF00126">
    <property type="entry name" value="HTH_1"/>
    <property type="match status" value="1"/>
</dbReference>
<dbReference type="GO" id="GO:0003700">
    <property type="term" value="F:DNA-binding transcription factor activity"/>
    <property type="evidence" value="ECO:0007669"/>
    <property type="project" value="InterPro"/>
</dbReference>
<evidence type="ECO:0000256" key="3">
    <source>
        <dbReference type="ARBA" id="ARBA00023125"/>
    </source>
</evidence>
<dbReference type="GO" id="GO:0006351">
    <property type="term" value="P:DNA-templated transcription"/>
    <property type="evidence" value="ECO:0007669"/>
    <property type="project" value="TreeGrafter"/>
</dbReference>
<evidence type="ECO:0000313" key="6">
    <source>
        <dbReference type="EMBL" id="PUB10406.1"/>
    </source>
</evidence>
<name>A0A2T6K6U2_9RHOB</name>
<keyword evidence="7" id="KW-1185">Reference proteome</keyword>
<evidence type="ECO:0000256" key="2">
    <source>
        <dbReference type="ARBA" id="ARBA00023015"/>
    </source>
</evidence>
<dbReference type="InterPro" id="IPR036388">
    <property type="entry name" value="WH-like_DNA-bd_sf"/>
</dbReference>
<dbReference type="Pfam" id="PF03466">
    <property type="entry name" value="LysR_substrate"/>
    <property type="match status" value="1"/>
</dbReference>
<dbReference type="PANTHER" id="PTHR30537:SF3">
    <property type="entry name" value="TRANSCRIPTIONAL REGULATORY PROTEIN"/>
    <property type="match status" value="1"/>
</dbReference>
<dbReference type="InterPro" id="IPR000847">
    <property type="entry name" value="LysR_HTH_N"/>
</dbReference>
<dbReference type="InterPro" id="IPR036390">
    <property type="entry name" value="WH_DNA-bd_sf"/>
</dbReference>
<dbReference type="Gene3D" id="3.40.190.290">
    <property type="match status" value="1"/>
</dbReference>
<dbReference type="InterPro" id="IPR058163">
    <property type="entry name" value="LysR-type_TF_proteobact-type"/>
</dbReference>
<dbReference type="Proteomes" id="UP000244523">
    <property type="component" value="Unassembled WGS sequence"/>
</dbReference>
<dbReference type="SUPFAM" id="SSF46785">
    <property type="entry name" value="Winged helix' DNA-binding domain"/>
    <property type="match status" value="1"/>
</dbReference>
<reference evidence="6 7" key="1">
    <citation type="submission" date="2018-04" db="EMBL/GenBank/DDBJ databases">
        <title>Genomic Encyclopedia of Archaeal and Bacterial Type Strains, Phase II (KMG-II): from individual species to whole genera.</title>
        <authorList>
            <person name="Goeker M."/>
        </authorList>
    </citation>
    <scope>NUCLEOTIDE SEQUENCE [LARGE SCALE GENOMIC DNA]</scope>
    <source>
        <strain evidence="6 7">DSM 29955</strain>
    </source>
</reference>
<keyword evidence="2" id="KW-0805">Transcription regulation</keyword>
<keyword evidence="4" id="KW-0804">Transcription</keyword>
<dbReference type="PANTHER" id="PTHR30537">
    <property type="entry name" value="HTH-TYPE TRANSCRIPTIONAL REGULATOR"/>
    <property type="match status" value="1"/>
</dbReference>
<dbReference type="PROSITE" id="PS50931">
    <property type="entry name" value="HTH_LYSR"/>
    <property type="match status" value="1"/>
</dbReference>
<evidence type="ECO:0000313" key="7">
    <source>
        <dbReference type="Proteomes" id="UP000244523"/>
    </source>
</evidence>
<comment type="caution">
    <text evidence="6">The sequence shown here is derived from an EMBL/GenBank/DDBJ whole genome shotgun (WGS) entry which is preliminary data.</text>
</comment>
<dbReference type="SUPFAM" id="SSF53850">
    <property type="entry name" value="Periplasmic binding protein-like II"/>
    <property type="match status" value="1"/>
</dbReference>
<feature type="domain" description="HTH lysR-type" evidence="5">
    <location>
        <begin position="18"/>
        <end position="75"/>
    </location>
</feature>
<proteinExistence type="inferred from homology"/>
<keyword evidence="3 6" id="KW-0238">DNA-binding</keyword>
<sequence>MRDFSHYMREDCTGGDLDKWTELRTAYHVARLGTVSAAAEALQLHRATVNRHIDALEAAIGTKIFLRHARGYTLTEAGEEVLRVAQKADEMIEDLAGRVKGGSGQIDGEIKLTLLAPFAGFLMEAIQKFRIENPQCAVRIDVTEDLARLEYGEAHIALRAGNKPDHPDYVVTHFGEITFNLYAHDSYLTRYGPAGIHNSFEGHAFVLPDFPLERLPFGAWIQDNVNPRAVALSSRDVGVIERAVYSGIGLGFLSDAEAQKRDNLRVILPATADWTVTGWLITHVDLHRTEKVQAMLSCIKHFKSKQDR</sequence>
<protein>
    <submittedName>
        <fullName evidence="6">DNA-binding transcriptional LysR family regulator</fullName>
    </submittedName>
</protein>
<evidence type="ECO:0000259" key="5">
    <source>
        <dbReference type="PROSITE" id="PS50931"/>
    </source>
</evidence>
<dbReference type="Gene3D" id="1.10.10.10">
    <property type="entry name" value="Winged helix-like DNA-binding domain superfamily/Winged helix DNA-binding domain"/>
    <property type="match status" value="1"/>
</dbReference>
<dbReference type="AlphaFoldDB" id="A0A2T6K6U2"/>
<dbReference type="EMBL" id="QBUD01000019">
    <property type="protein sequence ID" value="PUB10406.1"/>
    <property type="molecule type" value="Genomic_DNA"/>
</dbReference>
<gene>
    <name evidence="6" type="ORF">C8N45_11933</name>
</gene>
<accession>A0A2T6K6U2</accession>
<evidence type="ECO:0000256" key="1">
    <source>
        <dbReference type="ARBA" id="ARBA00009437"/>
    </source>
</evidence>
<organism evidence="6 7">
    <name type="scientific">Yoonia sediminilitoris</name>
    <dbReference type="NCBI Taxonomy" id="1286148"/>
    <lineage>
        <taxon>Bacteria</taxon>
        <taxon>Pseudomonadati</taxon>
        <taxon>Pseudomonadota</taxon>
        <taxon>Alphaproteobacteria</taxon>
        <taxon>Rhodobacterales</taxon>
        <taxon>Paracoccaceae</taxon>
        <taxon>Yoonia</taxon>
    </lineage>
</organism>
<comment type="similarity">
    <text evidence="1">Belongs to the LysR transcriptional regulatory family.</text>
</comment>
<dbReference type="GO" id="GO:0043565">
    <property type="term" value="F:sequence-specific DNA binding"/>
    <property type="evidence" value="ECO:0007669"/>
    <property type="project" value="TreeGrafter"/>
</dbReference>
<dbReference type="CDD" id="cd05466">
    <property type="entry name" value="PBP2_LTTR_substrate"/>
    <property type="match status" value="1"/>
</dbReference>
<evidence type="ECO:0000256" key="4">
    <source>
        <dbReference type="ARBA" id="ARBA00023163"/>
    </source>
</evidence>
<dbReference type="InterPro" id="IPR005119">
    <property type="entry name" value="LysR_subst-bd"/>
</dbReference>